<dbReference type="PANTHER" id="PTHR48106:SF18">
    <property type="entry name" value="QUINONE OXIDOREDUCTASE PIG3"/>
    <property type="match status" value="1"/>
</dbReference>
<accession>A0A1H2EEF9</accession>
<evidence type="ECO:0000313" key="4">
    <source>
        <dbReference type="EMBL" id="SDT93522.1"/>
    </source>
</evidence>
<dbReference type="Gene3D" id="3.40.50.720">
    <property type="entry name" value="NAD(P)-binding Rossmann-like Domain"/>
    <property type="match status" value="1"/>
</dbReference>
<dbReference type="SMART" id="SM00829">
    <property type="entry name" value="PKS_ER"/>
    <property type="match status" value="1"/>
</dbReference>
<dbReference type="STRING" id="364197.SAMN05216296_0701"/>
<gene>
    <name evidence="4" type="ORF">SAMN05216296_0701</name>
</gene>
<dbReference type="InterPro" id="IPR011032">
    <property type="entry name" value="GroES-like_sf"/>
</dbReference>
<evidence type="ECO:0000259" key="3">
    <source>
        <dbReference type="SMART" id="SM00829"/>
    </source>
</evidence>
<sequence length="375" mass="39107">MSSTGLQLRSLVKNSGELELSLVSVETPAPAADEVIIRVEATPLNPSDLGLLLGPADLSTGKASGTAESPVVTFSIPEAAMRAMQARLDQSMTVGNEGAGTVIAAGDSPAAQALLGKTVAIFGGSMYVQYRCAKASQCIVLPEGCSAADGASIFVNPMTAISMLDTMRREGHSALVHTAAASNLGQMLNRLCQQEGIYLVNIVRSPAQVELLRSQGAKYVCDSSAATFSQDLIQALSETGATIAFDAIGGGTLASQILTAMEAAITRTAKNYSRYGSATHKQVYIYGALDTSPTILKRSFGPAFAVAGWLLPNYLAKVGPEAMQQFQARVLAGLKTTFACNYVREVSLAGALQLEAIAAYGKPSTGGKYLINPTR</sequence>
<organism evidence="4 5">
    <name type="scientific">Pseudomonas pohangensis</name>
    <dbReference type="NCBI Taxonomy" id="364197"/>
    <lineage>
        <taxon>Bacteria</taxon>
        <taxon>Pseudomonadati</taxon>
        <taxon>Pseudomonadota</taxon>
        <taxon>Gammaproteobacteria</taxon>
        <taxon>Pseudomonadales</taxon>
        <taxon>Pseudomonadaceae</taxon>
        <taxon>Pseudomonas</taxon>
    </lineage>
</organism>
<dbReference type="OrthoDB" id="8629910at2"/>
<name>A0A1H2EEF9_9PSED</name>
<dbReference type="RefSeq" id="WP_090193115.1">
    <property type="nucleotide sequence ID" value="NZ_LT629785.1"/>
</dbReference>
<reference evidence="5" key="1">
    <citation type="submission" date="2016-10" db="EMBL/GenBank/DDBJ databases">
        <authorList>
            <person name="Varghese N."/>
            <person name="Submissions S."/>
        </authorList>
    </citation>
    <scope>NUCLEOTIDE SEQUENCE [LARGE SCALE GENOMIC DNA]</scope>
    <source>
        <strain evidence="5">DSM 17875</strain>
    </source>
</reference>
<protein>
    <submittedName>
        <fullName evidence="4">NADPH2:quinone reductase</fullName>
    </submittedName>
</protein>
<dbReference type="SUPFAM" id="SSF51735">
    <property type="entry name" value="NAD(P)-binding Rossmann-fold domains"/>
    <property type="match status" value="1"/>
</dbReference>
<dbReference type="InterPro" id="IPR020843">
    <property type="entry name" value="ER"/>
</dbReference>
<keyword evidence="5" id="KW-1185">Reference proteome</keyword>
<dbReference type="InterPro" id="IPR036291">
    <property type="entry name" value="NAD(P)-bd_dom_sf"/>
</dbReference>
<dbReference type="AlphaFoldDB" id="A0A1H2EEF9"/>
<dbReference type="PANTHER" id="PTHR48106">
    <property type="entry name" value="QUINONE OXIDOREDUCTASE PIG3-RELATED"/>
    <property type="match status" value="1"/>
</dbReference>
<evidence type="ECO:0000256" key="2">
    <source>
        <dbReference type="ARBA" id="ARBA00023002"/>
    </source>
</evidence>
<keyword evidence="2" id="KW-0560">Oxidoreductase</keyword>
<evidence type="ECO:0000256" key="1">
    <source>
        <dbReference type="ARBA" id="ARBA00022857"/>
    </source>
</evidence>
<dbReference type="Proteomes" id="UP000243232">
    <property type="component" value="Chromosome I"/>
</dbReference>
<dbReference type="CDD" id="cd08291">
    <property type="entry name" value="ETR_like_1"/>
    <property type="match status" value="1"/>
</dbReference>
<dbReference type="GO" id="GO:0016651">
    <property type="term" value="F:oxidoreductase activity, acting on NAD(P)H"/>
    <property type="evidence" value="ECO:0007669"/>
    <property type="project" value="TreeGrafter"/>
</dbReference>
<dbReference type="Gene3D" id="3.90.180.10">
    <property type="entry name" value="Medium-chain alcohol dehydrogenases, catalytic domain"/>
    <property type="match status" value="1"/>
</dbReference>
<keyword evidence="1" id="KW-0521">NADP</keyword>
<dbReference type="EMBL" id="LT629785">
    <property type="protein sequence ID" value="SDT93522.1"/>
    <property type="molecule type" value="Genomic_DNA"/>
</dbReference>
<evidence type="ECO:0000313" key="5">
    <source>
        <dbReference type="Proteomes" id="UP000243232"/>
    </source>
</evidence>
<dbReference type="GO" id="GO:0070402">
    <property type="term" value="F:NADPH binding"/>
    <property type="evidence" value="ECO:0007669"/>
    <property type="project" value="TreeGrafter"/>
</dbReference>
<proteinExistence type="predicted"/>
<dbReference type="SUPFAM" id="SSF50129">
    <property type="entry name" value="GroES-like"/>
    <property type="match status" value="1"/>
</dbReference>
<feature type="domain" description="Enoyl reductase (ER)" evidence="3">
    <location>
        <begin position="16"/>
        <end position="331"/>
    </location>
</feature>